<organism evidence="1 2">
    <name type="scientific">Sandaracinus amylolyticus</name>
    <dbReference type="NCBI Taxonomy" id="927083"/>
    <lineage>
        <taxon>Bacteria</taxon>
        <taxon>Pseudomonadati</taxon>
        <taxon>Myxococcota</taxon>
        <taxon>Polyangia</taxon>
        <taxon>Polyangiales</taxon>
        <taxon>Sandaracinaceae</taxon>
        <taxon>Sandaracinus</taxon>
    </lineage>
</organism>
<protein>
    <submittedName>
        <fullName evidence="1">Uncharacterized protein</fullName>
    </submittedName>
</protein>
<dbReference type="AlphaFoldDB" id="A0A0F6VYU2"/>
<evidence type="ECO:0000313" key="1">
    <source>
        <dbReference type="EMBL" id="AKF03125.1"/>
    </source>
</evidence>
<dbReference type="STRING" id="927083.DB32_000274"/>
<dbReference type="PROSITE" id="PS51257">
    <property type="entry name" value="PROKAR_LIPOPROTEIN"/>
    <property type="match status" value="1"/>
</dbReference>
<reference evidence="1 2" key="1">
    <citation type="submission" date="2015-03" db="EMBL/GenBank/DDBJ databases">
        <title>Genome assembly of Sandaracinus amylolyticus DSM 53668.</title>
        <authorList>
            <person name="Sharma G."/>
            <person name="Subramanian S."/>
        </authorList>
    </citation>
    <scope>NUCLEOTIDE SEQUENCE [LARGE SCALE GENOMIC DNA]</scope>
    <source>
        <strain evidence="1 2">DSM 53668</strain>
    </source>
</reference>
<keyword evidence="2" id="KW-1185">Reference proteome</keyword>
<gene>
    <name evidence="1" type="ORF">DB32_000274</name>
</gene>
<proteinExistence type="predicted"/>
<sequence>MLRSHVRPRTFRPALRWMLLALVAWIALACGATRVSSASRSNERPPMGSPFELV</sequence>
<evidence type="ECO:0000313" key="2">
    <source>
        <dbReference type="Proteomes" id="UP000034883"/>
    </source>
</evidence>
<dbReference type="EMBL" id="CP011125">
    <property type="protein sequence ID" value="AKF03125.1"/>
    <property type="molecule type" value="Genomic_DNA"/>
</dbReference>
<dbReference type="RefSeq" id="WP_157068582.1">
    <property type="nucleotide sequence ID" value="NZ_CP011125.1"/>
</dbReference>
<dbReference type="Proteomes" id="UP000034883">
    <property type="component" value="Chromosome"/>
</dbReference>
<dbReference type="KEGG" id="samy:DB32_000274"/>
<name>A0A0F6VYU2_9BACT</name>
<accession>A0A0F6VYU2</accession>